<proteinExistence type="predicted"/>
<dbReference type="AlphaFoldDB" id="A0A8T0D7P5"/>
<dbReference type="EMBL" id="JTDF01017959">
    <property type="protein sequence ID" value="KAF8562691.1"/>
    <property type="molecule type" value="Genomic_DNA"/>
</dbReference>
<protein>
    <submittedName>
        <fullName evidence="1">Uncharacterized protein</fullName>
    </submittedName>
</protein>
<gene>
    <name evidence="1" type="ORF">P879_11317</name>
</gene>
<comment type="caution">
    <text evidence="1">The sequence shown here is derived from an EMBL/GenBank/DDBJ whole genome shotgun (WGS) entry which is preliminary data.</text>
</comment>
<dbReference type="Proteomes" id="UP000699462">
    <property type="component" value="Unassembled WGS sequence"/>
</dbReference>
<accession>A0A8T0D7P5</accession>
<sequence length="82" mass="9284">MNNFASTALSYVFKNSRLGGRLSVLTSRCTRNPNNWDSLWLAPCYFCSGRFEPLSEIQGEKFTILEGLPGRLRCRRSSKSCS</sequence>
<organism evidence="1 2">
    <name type="scientific">Paragonimus westermani</name>
    <dbReference type="NCBI Taxonomy" id="34504"/>
    <lineage>
        <taxon>Eukaryota</taxon>
        <taxon>Metazoa</taxon>
        <taxon>Spiralia</taxon>
        <taxon>Lophotrochozoa</taxon>
        <taxon>Platyhelminthes</taxon>
        <taxon>Trematoda</taxon>
        <taxon>Digenea</taxon>
        <taxon>Plagiorchiida</taxon>
        <taxon>Troglotremata</taxon>
        <taxon>Troglotrematidae</taxon>
        <taxon>Paragonimus</taxon>
    </lineage>
</organism>
<evidence type="ECO:0000313" key="1">
    <source>
        <dbReference type="EMBL" id="KAF8562691.1"/>
    </source>
</evidence>
<name>A0A8T0D7P5_9TREM</name>
<reference evidence="1 2" key="1">
    <citation type="submission" date="2019-07" db="EMBL/GenBank/DDBJ databases">
        <title>Annotation for the trematode Paragonimus westermani.</title>
        <authorList>
            <person name="Choi Y.-J."/>
        </authorList>
    </citation>
    <scope>NUCLEOTIDE SEQUENCE [LARGE SCALE GENOMIC DNA]</scope>
    <source>
        <strain evidence="1">180907_Pwestermani</strain>
    </source>
</reference>
<keyword evidence="2" id="KW-1185">Reference proteome</keyword>
<evidence type="ECO:0000313" key="2">
    <source>
        <dbReference type="Proteomes" id="UP000699462"/>
    </source>
</evidence>